<dbReference type="AlphaFoldDB" id="A0A7C9JVK5"/>
<evidence type="ECO:0000259" key="4">
    <source>
        <dbReference type="SMART" id="SM00796"/>
    </source>
</evidence>
<dbReference type="PANTHER" id="PTHR34698">
    <property type="entry name" value="5-OXOPROLINASE SUBUNIT B"/>
    <property type="match status" value="1"/>
</dbReference>
<accession>A0A7C9JVK5</accession>
<feature type="domain" description="Carboxyltransferase" evidence="4">
    <location>
        <begin position="4"/>
        <end position="202"/>
    </location>
</feature>
<dbReference type="GO" id="GO:0005524">
    <property type="term" value="F:ATP binding"/>
    <property type="evidence" value="ECO:0007669"/>
    <property type="project" value="UniProtKB-KW"/>
</dbReference>
<keyword evidence="2 5" id="KW-0378">Hydrolase</keyword>
<dbReference type="InterPro" id="IPR010016">
    <property type="entry name" value="PxpB"/>
</dbReference>
<keyword evidence="3" id="KW-0067">ATP-binding</keyword>
<dbReference type="SUPFAM" id="SSF160467">
    <property type="entry name" value="PH0987 N-terminal domain-like"/>
    <property type="match status" value="1"/>
</dbReference>
<evidence type="ECO:0000256" key="3">
    <source>
        <dbReference type="ARBA" id="ARBA00022840"/>
    </source>
</evidence>
<dbReference type="SMART" id="SM00796">
    <property type="entry name" value="AHS1"/>
    <property type="match status" value="1"/>
</dbReference>
<evidence type="ECO:0000256" key="2">
    <source>
        <dbReference type="ARBA" id="ARBA00022801"/>
    </source>
</evidence>
<name>A0A7C9JVK5_9PROT</name>
<dbReference type="GO" id="GO:0017168">
    <property type="term" value="F:5-oxoprolinase (ATP-hydrolyzing) activity"/>
    <property type="evidence" value="ECO:0007669"/>
    <property type="project" value="UniProtKB-EC"/>
</dbReference>
<reference evidence="5 6" key="1">
    <citation type="submission" date="2019-09" db="EMBL/GenBank/DDBJ databases">
        <title>H2 Metabolism Revealed by Metagenomic Analysis in Subglacial Sediment of East Antarctica.</title>
        <authorList>
            <person name="Yang Z."/>
            <person name="Zhang Y."/>
            <person name="Lv Y."/>
            <person name="Yan W."/>
            <person name="Xiao X."/>
            <person name="Sun B."/>
            <person name="Ma H."/>
        </authorList>
    </citation>
    <scope>NUCLEOTIDE SEQUENCE [LARGE SCALE GENOMIC DNA]</scope>
    <source>
        <strain evidence="5">Bin2_2</strain>
    </source>
</reference>
<dbReference type="InterPro" id="IPR003833">
    <property type="entry name" value="CT_C_D"/>
</dbReference>
<evidence type="ECO:0000313" key="6">
    <source>
        <dbReference type="Proteomes" id="UP000483432"/>
    </source>
</evidence>
<dbReference type="SUPFAM" id="SSF50891">
    <property type="entry name" value="Cyclophilin-like"/>
    <property type="match status" value="1"/>
</dbReference>
<dbReference type="Pfam" id="PF02682">
    <property type="entry name" value="CT_C_D"/>
    <property type="match status" value="1"/>
</dbReference>
<dbReference type="PANTHER" id="PTHR34698:SF2">
    <property type="entry name" value="5-OXOPROLINASE SUBUNIT B"/>
    <property type="match status" value="1"/>
</dbReference>
<protein>
    <submittedName>
        <fullName evidence="5">5-oxoprolinase subunit PxpB</fullName>
        <ecNumber evidence="5">3.5.2.9</ecNumber>
    </submittedName>
</protein>
<organism evidence="5 6">
    <name type="scientific">Sulfuriferula multivorans</name>
    <dbReference type="NCBI Taxonomy" id="1559896"/>
    <lineage>
        <taxon>Bacteria</taxon>
        <taxon>Pseudomonadati</taxon>
        <taxon>Pseudomonadota</taxon>
        <taxon>Betaproteobacteria</taxon>
        <taxon>Nitrosomonadales</taxon>
        <taxon>Sulfuricellaceae</taxon>
        <taxon>Sulfuriferula</taxon>
    </lineage>
</organism>
<dbReference type="Proteomes" id="UP000483432">
    <property type="component" value="Unassembled WGS sequence"/>
</dbReference>
<proteinExistence type="predicted"/>
<dbReference type="NCBIfam" id="TIGR00370">
    <property type="entry name" value="5-oxoprolinase subunit PxpB"/>
    <property type="match status" value="1"/>
</dbReference>
<comment type="caution">
    <text evidence="5">The sequence shown here is derived from an EMBL/GenBank/DDBJ whole genome shotgun (WGS) entry which is preliminary data.</text>
</comment>
<dbReference type="EC" id="3.5.2.9" evidence="5"/>
<dbReference type="InterPro" id="IPR029000">
    <property type="entry name" value="Cyclophilin-like_dom_sf"/>
</dbReference>
<sequence>MSPPRFSHLGSCALLCEAPAPLNISWQRRIWALAARAEAWPGVMEVMPGMNNLMLVFDPLAVTAEGIKADILKLWSQCDWDGEAGKTLEIEVVYGGENGMDLEHVARHAGLSIDEVVRLHTKAIYTVYFLGAYPGFGYLDGLHPKLFMPRRQEPRLQVPAGSVAIGGAQAGVIPSMFPSGWQIIGNAREVFFDVTKNPPALLAPGDKIKFRAERIER</sequence>
<evidence type="ECO:0000256" key="1">
    <source>
        <dbReference type="ARBA" id="ARBA00022741"/>
    </source>
</evidence>
<dbReference type="Gene3D" id="3.30.1360.40">
    <property type="match status" value="1"/>
</dbReference>
<dbReference type="EMBL" id="JAAFGW010000002">
    <property type="protein sequence ID" value="NDP46816.1"/>
    <property type="molecule type" value="Genomic_DNA"/>
</dbReference>
<keyword evidence="1" id="KW-0547">Nucleotide-binding</keyword>
<evidence type="ECO:0000313" key="5">
    <source>
        <dbReference type="EMBL" id="NDP46816.1"/>
    </source>
</evidence>
<dbReference type="Gene3D" id="2.40.100.10">
    <property type="entry name" value="Cyclophilin-like"/>
    <property type="match status" value="1"/>
</dbReference>
<gene>
    <name evidence="5" type="primary">pxpB</name>
    <name evidence="5" type="ORF">GZ085_00215</name>
</gene>